<evidence type="ECO:0000256" key="1">
    <source>
        <dbReference type="SAM" id="Phobius"/>
    </source>
</evidence>
<dbReference type="Proteomes" id="UP001164929">
    <property type="component" value="Chromosome 2"/>
</dbReference>
<keyword evidence="1" id="KW-0472">Membrane</keyword>
<accession>A0AAD6WC99</accession>
<name>A0AAD6WC99_9ROSI</name>
<protein>
    <submittedName>
        <fullName evidence="2">Uncharacterized protein</fullName>
    </submittedName>
</protein>
<sequence length="116" mass="13467">MRGKVMGFSFSVHWVGTRKEAAPLLFPVLCILIVSAFISYDFCFMMLLVNSPWTFDVSSFRFAISCNACKYSMVETERRSLQEIEMSLNPNFSVRDKQLQPQRLLITETTMWGVHR</sequence>
<evidence type="ECO:0000313" key="2">
    <source>
        <dbReference type="EMBL" id="KAJ7007460.1"/>
    </source>
</evidence>
<proteinExistence type="predicted"/>
<reference evidence="2" key="1">
    <citation type="journal article" date="2023" name="Mol. Ecol. Resour.">
        <title>Chromosome-level genome assembly of a triploid poplar Populus alba 'Berolinensis'.</title>
        <authorList>
            <person name="Chen S."/>
            <person name="Yu Y."/>
            <person name="Wang X."/>
            <person name="Wang S."/>
            <person name="Zhang T."/>
            <person name="Zhou Y."/>
            <person name="He R."/>
            <person name="Meng N."/>
            <person name="Wang Y."/>
            <person name="Liu W."/>
            <person name="Liu Z."/>
            <person name="Liu J."/>
            <person name="Guo Q."/>
            <person name="Huang H."/>
            <person name="Sederoff R.R."/>
            <person name="Wang G."/>
            <person name="Qu G."/>
            <person name="Chen S."/>
        </authorList>
    </citation>
    <scope>NUCLEOTIDE SEQUENCE</scope>
    <source>
        <strain evidence="2">SC-2020</strain>
    </source>
</reference>
<gene>
    <name evidence="2" type="ORF">NC653_006484</name>
</gene>
<organism evidence="2 3">
    <name type="scientific">Populus alba x Populus x berolinensis</name>
    <dbReference type="NCBI Taxonomy" id="444605"/>
    <lineage>
        <taxon>Eukaryota</taxon>
        <taxon>Viridiplantae</taxon>
        <taxon>Streptophyta</taxon>
        <taxon>Embryophyta</taxon>
        <taxon>Tracheophyta</taxon>
        <taxon>Spermatophyta</taxon>
        <taxon>Magnoliopsida</taxon>
        <taxon>eudicotyledons</taxon>
        <taxon>Gunneridae</taxon>
        <taxon>Pentapetalae</taxon>
        <taxon>rosids</taxon>
        <taxon>fabids</taxon>
        <taxon>Malpighiales</taxon>
        <taxon>Salicaceae</taxon>
        <taxon>Saliceae</taxon>
        <taxon>Populus</taxon>
    </lineage>
</organism>
<feature type="transmembrane region" description="Helical" evidence="1">
    <location>
        <begin position="21"/>
        <end position="49"/>
    </location>
</feature>
<dbReference type="AlphaFoldDB" id="A0AAD6WC99"/>
<keyword evidence="1" id="KW-1133">Transmembrane helix</keyword>
<dbReference type="EMBL" id="JAQIZT010000002">
    <property type="protein sequence ID" value="KAJ7007460.1"/>
    <property type="molecule type" value="Genomic_DNA"/>
</dbReference>
<comment type="caution">
    <text evidence="2">The sequence shown here is derived from an EMBL/GenBank/DDBJ whole genome shotgun (WGS) entry which is preliminary data.</text>
</comment>
<evidence type="ECO:0000313" key="3">
    <source>
        <dbReference type="Proteomes" id="UP001164929"/>
    </source>
</evidence>
<keyword evidence="3" id="KW-1185">Reference proteome</keyword>
<keyword evidence="1" id="KW-0812">Transmembrane</keyword>